<protein>
    <submittedName>
        <fullName evidence="4">Cysteine hydrolase</fullName>
    </submittedName>
</protein>
<comment type="caution">
    <text evidence="4">The sequence shown here is derived from an EMBL/GenBank/DDBJ whole genome shotgun (WGS) entry which is preliminary data.</text>
</comment>
<accession>A0A7W1WQ02</accession>
<evidence type="ECO:0000256" key="1">
    <source>
        <dbReference type="ARBA" id="ARBA00006336"/>
    </source>
</evidence>
<comment type="similarity">
    <text evidence="1">Belongs to the isochorismatase family.</text>
</comment>
<keyword evidence="5" id="KW-1185">Reference proteome</keyword>
<sequence>MNKLLGKCAVLTIDLHRGHLDPSVATLPLSTEQSERVVKENSEFLRQIRELNIPVIHVVTAYRSQEEILNNRYWKDIQSDDSASRKNILNHNLKDSAGLELMPGVFEDGDYVVDTKKRYNCFLHTDLKFLLDSLQIETLLITGVNTNSCVLATSTYASCLDYRVVIVKNCVDSMDGPELHEAALKVIESAYGSVKDSKQLLEELG</sequence>
<reference evidence="4 5" key="1">
    <citation type="submission" date="2020-07" db="EMBL/GenBank/DDBJ databases">
        <authorList>
            <person name="Feng H."/>
        </authorList>
    </citation>
    <scope>NUCLEOTIDE SEQUENCE [LARGE SCALE GENOMIC DNA]</scope>
    <source>
        <strain evidence="5">s-10</strain>
    </source>
</reference>
<dbReference type="InterPro" id="IPR050272">
    <property type="entry name" value="Isochorismatase-like_hydrls"/>
</dbReference>
<dbReference type="Pfam" id="PF00857">
    <property type="entry name" value="Isochorismatase"/>
    <property type="match status" value="1"/>
</dbReference>
<name>A0A7W1WQ02_9BACL</name>
<dbReference type="Gene3D" id="3.40.50.850">
    <property type="entry name" value="Isochorismatase-like"/>
    <property type="match status" value="1"/>
</dbReference>
<evidence type="ECO:0000313" key="4">
    <source>
        <dbReference type="EMBL" id="MBA4493947.1"/>
    </source>
</evidence>
<evidence type="ECO:0000313" key="5">
    <source>
        <dbReference type="Proteomes" id="UP000535491"/>
    </source>
</evidence>
<keyword evidence="2 4" id="KW-0378">Hydrolase</keyword>
<dbReference type="Proteomes" id="UP000535491">
    <property type="component" value="Unassembled WGS sequence"/>
</dbReference>
<dbReference type="PANTHER" id="PTHR43540">
    <property type="entry name" value="PEROXYUREIDOACRYLATE/UREIDOACRYLATE AMIDOHYDROLASE-RELATED"/>
    <property type="match status" value="1"/>
</dbReference>
<evidence type="ECO:0000259" key="3">
    <source>
        <dbReference type="Pfam" id="PF00857"/>
    </source>
</evidence>
<dbReference type="AlphaFoldDB" id="A0A7W1WQ02"/>
<organism evidence="4 5">
    <name type="scientific">Paenactinomyces guangxiensis</name>
    <dbReference type="NCBI Taxonomy" id="1490290"/>
    <lineage>
        <taxon>Bacteria</taxon>
        <taxon>Bacillati</taxon>
        <taxon>Bacillota</taxon>
        <taxon>Bacilli</taxon>
        <taxon>Bacillales</taxon>
        <taxon>Thermoactinomycetaceae</taxon>
        <taxon>Paenactinomyces</taxon>
    </lineage>
</organism>
<proteinExistence type="inferred from homology"/>
<dbReference type="InterPro" id="IPR000868">
    <property type="entry name" value="Isochorismatase-like_dom"/>
</dbReference>
<dbReference type="GO" id="GO:0016787">
    <property type="term" value="F:hydrolase activity"/>
    <property type="evidence" value="ECO:0007669"/>
    <property type="project" value="UniProtKB-KW"/>
</dbReference>
<dbReference type="SUPFAM" id="SSF52499">
    <property type="entry name" value="Isochorismatase-like hydrolases"/>
    <property type="match status" value="1"/>
</dbReference>
<evidence type="ECO:0000256" key="2">
    <source>
        <dbReference type="ARBA" id="ARBA00022801"/>
    </source>
</evidence>
<dbReference type="InterPro" id="IPR036380">
    <property type="entry name" value="Isochorismatase-like_sf"/>
</dbReference>
<gene>
    <name evidence="4" type="ORF">H1191_06470</name>
</gene>
<feature type="domain" description="Isochorismatase-like" evidence="3">
    <location>
        <begin position="9"/>
        <end position="197"/>
    </location>
</feature>
<dbReference type="EMBL" id="JACEIQ010000004">
    <property type="protein sequence ID" value="MBA4493947.1"/>
    <property type="molecule type" value="Genomic_DNA"/>
</dbReference>
<dbReference type="RefSeq" id="WP_181751180.1">
    <property type="nucleotide sequence ID" value="NZ_JACEIQ010000004.1"/>
</dbReference>
<dbReference type="CDD" id="cd00431">
    <property type="entry name" value="cysteine_hydrolases"/>
    <property type="match status" value="1"/>
</dbReference>